<evidence type="ECO:0000256" key="2">
    <source>
        <dbReference type="SAM" id="SignalP"/>
    </source>
</evidence>
<sequence length="633" mass="66444">MLSIKKIGSCFISASFFLHLVVGAPIGLPADLNADQAVDFDALLDGSLGNLPALWLTYSGILAEAAHSLETEDRQLEVPGLDTIFNLPATKLSPRDDRTDKENGAVAGTFMSSMLVPVVTGSLDDGLTEGLCKSLINGATGMAGAYIGQEMGKVLYPPGNGTSGNGTSASGIEQGIVPGTFFGSVVTNTLGTGLTKSICEAFLPELMKSIEYGAADIAEQTARTLNQGFKEVLTTHLTENLEVDAARAVRFASQMEETLRIVDNTGSLAKAVEFLNQELVATTGDVAEAVVANLASKPAISSLAQLSLKTLASLPIQGTPGLAMFPFDRAAEPKKLMSRFMSHFENTQEFAKSLGGPVAESATTVTPAVEALAEGAQLVAEGVGSNMAGQAGKVIKGATNFAKNFLGGLPNPLAVLPNPFAGLFHRGGHHAAPGLDEGGNNGNNGNGGEHRAQATVTVNNNGAPAMLAVHTTTVTVTTGLPQPGLPTPNQNMGFPIEASCTSHETLAVYTTSTQYLNEVVTQTQTVLQAVPTYVATTITNIVQIPQYETTTATQTVTEVIQSIQTVQYPVYDTSVAVVTQTAWVQATAWVQDDTLPTATQEIQAQSTPQQVCTNEPANNVCRKILLFWNTCWW</sequence>
<name>A0AAD4NU51_9PLEO</name>
<protein>
    <recommendedName>
        <fullName evidence="5">Cell wall protein</fullName>
    </recommendedName>
</protein>
<gene>
    <name evidence="3" type="ORF">G6011_04384</name>
</gene>
<dbReference type="AlphaFoldDB" id="A0AAD4NU51"/>
<accession>A0AAD4NU51</accession>
<feature type="signal peptide" evidence="2">
    <location>
        <begin position="1"/>
        <end position="23"/>
    </location>
</feature>
<keyword evidence="4" id="KW-1185">Reference proteome</keyword>
<proteinExistence type="predicted"/>
<feature type="compositionally biased region" description="Gly residues" evidence="1">
    <location>
        <begin position="436"/>
        <end position="447"/>
    </location>
</feature>
<feature type="region of interest" description="Disordered" evidence="1">
    <location>
        <begin position="431"/>
        <end position="451"/>
    </location>
</feature>
<evidence type="ECO:0000313" key="3">
    <source>
        <dbReference type="EMBL" id="KAG9194349.1"/>
    </source>
</evidence>
<keyword evidence="2" id="KW-0732">Signal</keyword>
<comment type="caution">
    <text evidence="3">The sequence shown here is derived from an EMBL/GenBank/DDBJ whole genome shotgun (WGS) entry which is preliminary data.</text>
</comment>
<evidence type="ECO:0000313" key="4">
    <source>
        <dbReference type="Proteomes" id="UP001199106"/>
    </source>
</evidence>
<organism evidence="3 4">
    <name type="scientific">Alternaria panax</name>
    <dbReference type="NCBI Taxonomy" id="48097"/>
    <lineage>
        <taxon>Eukaryota</taxon>
        <taxon>Fungi</taxon>
        <taxon>Dikarya</taxon>
        <taxon>Ascomycota</taxon>
        <taxon>Pezizomycotina</taxon>
        <taxon>Dothideomycetes</taxon>
        <taxon>Pleosporomycetidae</taxon>
        <taxon>Pleosporales</taxon>
        <taxon>Pleosporineae</taxon>
        <taxon>Pleosporaceae</taxon>
        <taxon>Alternaria</taxon>
        <taxon>Alternaria sect. Panax</taxon>
    </lineage>
</organism>
<feature type="chain" id="PRO_5042110840" description="Cell wall protein" evidence="2">
    <location>
        <begin position="24"/>
        <end position="633"/>
    </location>
</feature>
<dbReference type="EMBL" id="JAANER010000002">
    <property type="protein sequence ID" value="KAG9194349.1"/>
    <property type="molecule type" value="Genomic_DNA"/>
</dbReference>
<evidence type="ECO:0000256" key="1">
    <source>
        <dbReference type="SAM" id="MobiDB-lite"/>
    </source>
</evidence>
<evidence type="ECO:0008006" key="5">
    <source>
        <dbReference type="Google" id="ProtNLM"/>
    </source>
</evidence>
<dbReference type="Proteomes" id="UP001199106">
    <property type="component" value="Unassembled WGS sequence"/>
</dbReference>
<reference evidence="3" key="1">
    <citation type="submission" date="2021-07" db="EMBL/GenBank/DDBJ databases">
        <title>Genome Resource of American Ginseng Black Spot Pathogen Alternaria panax.</title>
        <authorList>
            <person name="Qiu C."/>
            <person name="Wang W."/>
            <person name="Liu Z."/>
        </authorList>
    </citation>
    <scope>NUCLEOTIDE SEQUENCE</scope>
    <source>
        <strain evidence="3">BNCC115425</strain>
    </source>
</reference>